<dbReference type="PROSITE" id="PS50893">
    <property type="entry name" value="ABC_TRANSPORTER_2"/>
    <property type="match status" value="1"/>
</dbReference>
<keyword evidence="11" id="KW-1185">Reference proteome</keyword>
<dbReference type="Proteomes" id="UP000528322">
    <property type="component" value="Unassembled WGS sequence"/>
</dbReference>
<dbReference type="SUPFAM" id="SSF52540">
    <property type="entry name" value="P-loop containing nucleoside triphosphate hydrolases"/>
    <property type="match status" value="1"/>
</dbReference>
<dbReference type="Gene3D" id="3.40.50.300">
    <property type="entry name" value="P-loop containing nucleotide triphosphate hydrolases"/>
    <property type="match status" value="1"/>
</dbReference>
<reference evidence="10 11" key="1">
    <citation type="submission" date="2020-08" db="EMBL/GenBank/DDBJ databases">
        <title>Genomic Encyclopedia of Type Strains, Phase IV (KMG-IV): sequencing the most valuable type-strain genomes for metagenomic binning, comparative biology and taxonomic classification.</title>
        <authorList>
            <person name="Goeker M."/>
        </authorList>
    </citation>
    <scope>NUCLEOTIDE SEQUENCE [LARGE SCALE GENOMIC DNA]</scope>
    <source>
        <strain evidence="10 11">DSM 22071</strain>
    </source>
</reference>
<dbReference type="GO" id="GO:0016020">
    <property type="term" value="C:membrane"/>
    <property type="evidence" value="ECO:0007669"/>
    <property type="project" value="InterPro"/>
</dbReference>
<evidence type="ECO:0000313" key="10">
    <source>
        <dbReference type="EMBL" id="MBB5021134.1"/>
    </source>
</evidence>
<dbReference type="CDD" id="cd03259">
    <property type="entry name" value="ABC_Carb_Solutes_like"/>
    <property type="match status" value="1"/>
</dbReference>
<dbReference type="FunFam" id="3.40.50.300:FF:000425">
    <property type="entry name" value="Probable ABC transporter, ATP-binding subunit"/>
    <property type="match status" value="1"/>
</dbReference>
<protein>
    <submittedName>
        <fullName evidence="10">Iron(III) transport system ATP-binding protein</fullName>
    </submittedName>
</protein>
<dbReference type="GO" id="GO:0015408">
    <property type="term" value="F:ABC-type ferric iron transporter activity"/>
    <property type="evidence" value="ECO:0007669"/>
    <property type="project" value="InterPro"/>
</dbReference>
<dbReference type="PROSITE" id="PS00211">
    <property type="entry name" value="ABC_TRANSPORTER_1"/>
    <property type="match status" value="1"/>
</dbReference>
<dbReference type="InterPro" id="IPR027417">
    <property type="entry name" value="P-loop_NTPase"/>
</dbReference>
<keyword evidence="6" id="KW-0408">Iron</keyword>
<evidence type="ECO:0000256" key="6">
    <source>
        <dbReference type="ARBA" id="ARBA00023004"/>
    </source>
</evidence>
<dbReference type="InterPro" id="IPR017871">
    <property type="entry name" value="ABC_transporter-like_CS"/>
</dbReference>
<evidence type="ECO:0000256" key="3">
    <source>
        <dbReference type="ARBA" id="ARBA00022496"/>
    </source>
</evidence>
<keyword evidence="2" id="KW-1003">Cell membrane</keyword>
<dbReference type="InterPro" id="IPR003593">
    <property type="entry name" value="AAA+_ATPase"/>
</dbReference>
<evidence type="ECO:0000256" key="7">
    <source>
        <dbReference type="ARBA" id="ARBA00023065"/>
    </source>
</evidence>
<dbReference type="AlphaFoldDB" id="A0A7W8DG96"/>
<evidence type="ECO:0000256" key="1">
    <source>
        <dbReference type="ARBA" id="ARBA00022448"/>
    </source>
</evidence>
<name>A0A7W8DG96_9BACT</name>
<dbReference type="Pfam" id="PF00005">
    <property type="entry name" value="ABC_tran"/>
    <property type="match status" value="1"/>
</dbReference>
<comment type="caution">
    <text evidence="10">The sequence shown here is derived from an EMBL/GenBank/DDBJ whole genome shotgun (WGS) entry which is preliminary data.</text>
</comment>
<keyword evidence="4" id="KW-0547">Nucleotide-binding</keyword>
<keyword evidence="1" id="KW-0813">Transport</keyword>
<accession>A0A7W8DG96</accession>
<feature type="domain" description="ABC transporter" evidence="9">
    <location>
        <begin position="11"/>
        <end position="243"/>
    </location>
</feature>
<dbReference type="GO" id="GO:0016887">
    <property type="term" value="F:ATP hydrolysis activity"/>
    <property type="evidence" value="ECO:0007669"/>
    <property type="project" value="InterPro"/>
</dbReference>
<dbReference type="PANTHER" id="PTHR42781">
    <property type="entry name" value="SPERMIDINE/PUTRESCINE IMPORT ATP-BINDING PROTEIN POTA"/>
    <property type="match status" value="1"/>
</dbReference>
<evidence type="ECO:0000313" key="11">
    <source>
        <dbReference type="Proteomes" id="UP000528322"/>
    </source>
</evidence>
<keyword evidence="8" id="KW-0472">Membrane</keyword>
<gene>
    <name evidence="10" type="ORF">HNR37_000440</name>
</gene>
<evidence type="ECO:0000256" key="5">
    <source>
        <dbReference type="ARBA" id="ARBA00022840"/>
    </source>
</evidence>
<dbReference type="SUPFAM" id="SSF50331">
    <property type="entry name" value="MOP-like"/>
    <property type="match status" value="1"/>
</dbReference>
<organism evidence="10 11">
    <name type="scientific">Desulfurispira natronophila</name>
    <dbReference type="NCBI Taxonomy" id="682562"/>
    <lineage>
        <taxon>Bacteria</taxon>
        <taxon>Pseudomonadati</taxon>
        <taxon>Chrysiogenota</taxon>
        <taxon>Chrysiogenia</taxon>
        <taxon>Chrysiogenales</taxon>
        <taxon>Chrysiogenaceae</taxon>
        <taxon>Desulfurispira</taxon>
    </lineage>
</organism>
<dbReference type="PANTHER" id="PTHR42781:SF4">
    <property type="entry name" value="SPERMIDINE_PUTRESCINE IMPORT ATP-BINDING PROTEIN POTA"/>
    <property type="match status" value="1"/>
</dbReference>
<proteinExistence type="predicted"/>
<dbReference type="RefSeq" id="WP_183729247.1">
    <property type="nucleotide sequence ID" value="NZ_JACHID010000002.1"/>
</dbReference>
<keyword evidence="7" id="KW-0406">Ion transport</keyword>
<dbReference type="EMBL" id="JACHID010000002">
    <property type="protein sequence ID" value="MBB5021134.1"/>
    <property type="molecule type" value="Genomic_DNA"/>
</dbReference>
<dbReference type="GO" id="GO:0015697">
    <property type="term" value="P:quaternary ammonium group transport"/>
    <property type="evidence" value="ECO:0007669"/>
    <property type="project" value="UniProtKB-ARBA"/>
</dbReference>
<dbReference type="InterPro" id="IPR003439">
    <property type="entry name" value="ABC_transporter-like_ATP-bd"/>
</dbReference>
<dbReference type="InterPro" id="IPR015853">
    <property type="entry name" value="ABC_transpr_FbpC"/>
</dbReference>
<dbReference type="SMART" id="SM00382">
    <property type="entry name" value="AAA"/>
    <property type="match status" value="1"/>
</dbReference>
<evidence type="ECO:0000256" key="8">
    <source>
        <dbReference type="ARBA" id="ARBA00023136"/>
    </source>
</evidence>
<keyword evidence="3" id="KW-0410">Iron transport</keyword>
<dbReference type="InterPro" id="IPR008995">
    <property type="entry name" value="Mo/tungstate-bd_C_term_dom"/>
</dbReference>
<dbReference type="GO" id="GO:0005524">
    <property type="term" value="F:ATP binding"/>
    <property type="evidence" value="ECO:0007669"/>
    <property type="project" value="UniProtKB-KW"/>
</dbReference>
<dbReference type="InterPro" id="IPR050093">
    <property type="entry name" value="ABC_SmlMolc_Importer"/>
</dbReference>
<evidence type="ECO:0000256" key="4">
    <source>
        <dbReference type="ARBA" id="ARBA00022741"/>
    </source>
</evidence>
<sequence>MTQNSPQTPVLQIANVRHSYDTLEVLKGVDLEVHRGEVACLLGPSGCGKTTLLRLIAGLEQLQSGAIRIADTIVADARGSVPPEKRNTGFLFQDFALFPHLRVKDNVSFGLIHQKPEQRKEKAQAALRRVGMLEYADAYPHQLSGGQQQRVALARALAPEPSIILLDEPFSSLDTRLRSQVRDETLHVLKNSGVATVMVTHDPEEAMFMGDKIALMNRGVIVQVDDPVQLYYHPVNAFVATFFSDVNRMEAVARNGKVDTPFGTLEAPDIADETTVDVLFRPDALQLALPQGEDGGVSAEVTASRMLVGSTLVHLRLEYCGPSCPMHVHARIPGRFPHPDGSRVSVTLNPDQVFIFPMESGDLSEYTPQHCLKATDQTVYC</sequence>
<keyword evidence="5 10" id="KW-0067">ATP-binding</keyword>
<evidence type="ECO:0000259" key="9">
    <source>
        <dbReference type="PROSITE" id="PS50893"/>
    </source>
</evidence>
<evidence type="ECO:0000256" key="2">
    <source>
        <dbReference type="ARBA" id="ARBA00022475"/>
    </source>
</evidence>